<dbReference type="InterPro" id="IPR010620">
    <property type="entry name" value="SBBP_repeat"/>
</dbReference>
<keyword evidence="2" id="KW-1185">Reference proteome</keyword>
<reference evidence="1 2" key="1">
    <citation type="submission" date="2024-11" db="EMBL/GenBank/DDBJ databases">
        <title>Chromosome-level genome assembly of the freshwater bivalve Anodonta woodiana.</title>
        <authorList>
            <person name="Chen X."/>
        </authorList>
    </citation>
    <scope>NUCLEOTIDE SEQUENCE [LARGE SCALE GENOMIC DNA]</scope>
    <source>
        <strain evidence="1">MN2024</strain>
        <tissue evidence="1">Gills</tissue>
    </source>
</reference>
<dbReference type="SUPFAM" id="SSF101898">
    <property type="entry name" value="NHL repeat"/>
    <property type="match status" value="1"/>
</dbReference>
<protein>
    <submittedName>
        <fullName evidence="1">Uncharacterized protein</fullName>
    </submittedName>
</protein>
<evidence type="ECO:0000313" key="1">
    <source>
        <dbReference type="EMBL" id="KAL3854790.1"/>
    </source>
</evidence>
<evidence type="ECO:0000313" key="2">
    <source>
        <dbReference type="Proteomes" id="UP001634394"/>
    </source>
</evidence>
<sequence length="102" mass="11500">YAYDADGKLILVFKYTHEALDGAYGIAVDREDNVYVVGELSYNIHQVSTSGRPMQVFLGIPMHAHAICFFSNSNEFHITDGFDIVNFHLLNILCEDFLINIA</sequence>
<feature type="non-terminal residue" evidence="1">
    <location>
        <position position="1"/>
    </location>
</feature>
<accession>A0ABD3V063</accession>
<organism evidence="1 2">
    <name type="scientific">Sinanodonta woodiana</name>
    <name type="common">Chinese pond mussel</name>
    <name type="synonym">Anodonta woodiana</name>
    <dbReference type="NCBI Taxonomy" id="1069815"/>
    <lineage>
        <taxon>Eukaryota</taxon>
        <taxon>Metazoa</taxon>
        <taxon>Spiralia</taxon>
        <taxon>Lophotrochozoa</taxon>
        <taxon>Mollusca</taxon>
        <taxon>Bivalvia</taxon>
        <taxon>Autobranchia</taxon>
        <taxon>Heteroconchia</taxon>
        <taxon>Palaeoheterodonta</taxon>
        <taxon>Unionida</taxon>
        <taxon>Unionoidea</taxon>
        <taxon>Unionidae</taxon>
        <taxon>Unioninae</taxon>
        <taxon>Sinanodonta</taxon>
    </lineage>
</organism>
<dbReference type="Gene3D" id="2.120.10.30">
    <property type="entry name" value="TolB, C-terminal domain"/>
    <property type="match status" value="1"/>
</dbReference>
<gene>
    <name evidence="1" type="ORF">ACJMK2_014039</name>
</gene>
<dbReference type="InterPro" id="IPR011042">
    <property type="entry name" value="6-blade_b-propeller_TolB-like"/>
</dbReference>
<dbReference type="Proteomes" id="UP001634394">
    <property type="component" value="Unassembled WGS sequence"/>
</dbReference>
<dbReference type="EMBL" id="JBJQND010000014">
    <property type="protein sequence ID" value="KAL3854790.1"/>
    <property type="molecule type" value="Genomic_DNA"/>
</dbReference>
<proteinExistence type="predicted"/>
<dbReference type="AlphaFoldDB" id="A0ABD3V063"/>
<name>A0ABD3V063_SINWO</name>
<comment type="caution">
    <text evidence="1">The sequence shown here is derived from an EMBL/GenBank/DDBJ whole genome shotgun (WGS) entry which is preliminary data.</text>
</comment>
<dbReference type="Pfam" id="PF06739">
    <property type="entry name" value="SBBP"/>
    <property type="match status" value="1"/>
</dbReference>